<dbReference type="PANTHER" id="PTHR10353:SF36">
    <property type="entry name" value="LP05116P"/>
    <property type="match status" value="1"/>
</dbReference>
<evidence type="ECO:0000313" key="9">
    <source>
        <dbReference type="Proteomes" id="UP000054976"/>
    </source>
</evidence>
<dbReference type="GO" id="GO:0005829">
    <property type="term" value="C:cytosol"/>
    <property type="evidence" value="ECO:0007669"/>
    <property type="project" value="TreeGrafter"/>
</dbReference>
<dbReference type="InterPro" id="IPR017853">
    <property type="entry name" value="GH"/>
</dbReference>
<keyword evidence="9" id="KW-1185">Reference proteome</keyword>
<dbReference type="InterPro" id="IPR033132">
    <property type="entry name" value="GH_1_N_CS"/>
</dbReference>
<comment type="caution">
    <text evidence="8">The sequence shown here is derived from an EMBL/GenBank/DDBJ whole genome shotgun (WGS) entry which is preliminary data.</text>
</comment>
<keyword evidence="3 7" id="KW-0378">Hydrolase</keyword>
<evidence type="ECO:0000256" key="4">
    <source>
        <dbReference type="ARBA" id="ARBA00023295"/>
    </source>
</evidence>
<name>A0A0U9HXB8_9BACT</name>
<dbReference type="InterPro" id="IPR001360">
    <property type="entry name" value="Glyco_hydro_1"/>
</dbReference>
<dbReference type="PROSITE" id="PS00653">
    <property type="entry name" value="GLYCOSYL_HYDROL_F1_2"/>
    <property type="match status" value="1"/>
</dbReference>
<dbReference type="InterPro" id="IPR018120">
    <property type="entry name" value="Glyco_hydro_1_AS"/>
</dbReference>
<organism evidence="8 9">
    <name type="scientific">Thermodesulfovibrio aggregans</name>
    <dbReference type="NCBI Taxonomy" id="86166"/>
    <lineage>
        <taxon>Bacteria</taxon>
        <taxon>Pseudomonadati</taxon>
        <taxon>Nitrospirota</taxon>
        <taxon>Thermodesulfovibrionia</taxon>
        <taxon>Thermodesulfovibrionales</taxon>
        <taxon>Thermodesulfovibrionaceae</taxon>
        <taxon>Thermodesulfovibrio</taxon>
    </lineage>
</organism>
<dbReference type="GO" id="GO:0016052">
    <property type="term" value="P:carbohydrate catabolic process"/>
    <property type="evidence" value="ECO:0007669"/>
    <property type="project" value="TreeGrafter"/>
</dbReference>
<accession>A0A0U9HXB8</accession>
<dbReference type="PANTHER" id="PTHR10353">
    <property type="entry name" value="GLYCOSYL HYDROLASE"/>
    <property type="match status" value="1"/>
</dbReference>
<dbReference type="EMBL" id="BCNO01000001">
    <property type="protein sequence ID" value="GAQ94373.1"/>
    <property type="molecule type" value="Genomic_DNA"/>
</dbReference>
<keyword evidence="4 7" id="KW-0326">Glycosidase</keyword>
<evidence type="ECO:0000313" key="8">
    <source>
        <dbReference type="EMBL" id="GAQ94373.1"/>
    </source>
</evidence>
<reference evidence="9" key="1">
    <citation type="submission" date="2016-01" db="EMBL/GenBank/DDBJ databases">
        <title>Draft genome sequence of Thermodesulfovibrio aggregans strain TGE-P1.</title>
        <authorList>
            <person name="Sekiguchi Y."/>
            <person name="Ohashi A."/>
            <person name="Matsuura N."/>
            <person name="Tourlousse M.D."/>
        </authorList>
    </citation>
    <scope>NUCLEOTIDE SEQUENCE [LARGE SCALE GENOMIC DNA]</scope>
    <source>
        <strain evidence="9">TGE-P1</strain>
    </source>
</reference>
<dbReference type="SUPFAM" id="SSF51445">
    <property type="entry name" value="(Trans)glycosidases"/>
    <property type="match status" value="1"/>
</dbReference>
<dbReference type="GO" id="GO:0008422">
    <property type="term" value="F:beta-glucosidase activity"/>
    <property type="evidence" value="ECO:0007669"/>
    <property type="project" value="UniProtKB-EC"/>
</dbReference>
<dbReference type="PRINTS" id="PR00131">
    <property type="entry name" value="GLHYDRLASE1"/>
</dbReference>
<evidence type="ECO:0000256" key="1">
    <source>
        <dbReference type="ARBA" id="ARBA00010838"/>
    </source>
</evidence>
<dbReference type="PROSITE" id="PS00572">
    <property type="entry name" value="GLYCOSYL_HYDROL_F1_1"/>
    <property type="match status" value="1"/>
</dbReference>
<gene>
    <name evidence="8" type="ORF">TAGGR_1553</name>
</gene>
<sequence length="424" mass="50235">MAGEQQSQSEYLKNSKRNFLWGVATSAFQLEGSPYADWSTWDSIFNLNPKVTNHYELYREDIKLIKNLGVNAYRFSIEWSRIQPSEDYWNKDVVKHYQKVIDLLNENNIIPMITLHHFTHPVWFIKKYPWHTKKSIEKFKEYAERLIENIKGVDYWITFNEPYLLILGGYIEGCIPPGYKDLELALKALRNILICHSEIYELLHMNNKNAMVSIAHNMAVFAPWLKWNPFDRLIKKIAKHFYNHSIIEGFLTGKIILPIPFKKTVELDLPIKNKLDFFGINYYTRVHMRFNPLKKLLIELRHRDIDGYGLTDMGWEIYPKGLKKVLRYASKLNVPLIITENGIATKDDNKKIKFIKAHIDVLESAIKEGIDVRGYFYWSLIDNYEWLHGLDARFGLYRVDFRDYKRIPTKAAAFYSYIIKSRKF</sequence>
<evidence type="ECO:0000256" key="7">
    <source>
        <dbReference type="RuleBase" id="RU004468"/>
    </source>
</evidence>
<comment type="similarity">
    <text evidence="1 6">Belongs to the glycosyl hydrolase 1 family.</text>
</comment>
<dbReference type="EC" id="3.2.1.21" evidence="2"/>
<dbReference type="OrthoDB" id="9765195at2"/>
<proteinExistence type="inferred from homology"/>
<evidence type="ECO:0000256" key="6">
    <source>
        <dbReference type="RuleBase" id="RU003690"/>
    </source>
</evidence>
<evidence type="ECO:0000256" key="5">
    <source>
        <dbReference type="PROSITE-ProRule" id="PRU10055"/>
    </source>
</evidence>
<dbReference type="STRING" id="86166.TAGGR_1553"/>
<feature type="active site" description="Nucleophile" evidence="5">
    <location>
        <position position="340"/>
    </location>
</feature>
<dbReference type="AlphaFoldDB" id="A0A0U9HXB8"/>
<dbReference type="RefSeq" id="WP_059175834.1">
    <property type="nucleotide sequence ID" value="NZ_BCNO01000001.1"/>
</dbReference>
<protein>
    <recommendedName>
        <fullName evidence="2">beta-glucosidase</fullName>
        <ecNumber evidence="2">3.2.1.21</ecNumber>
    </recommendedName>
</protein>
<dbReference type="Gene3D" id="3.20.20.80">
    <property type="entry name" value="Glycosidases"/>
    <property type="match status" value="1"/>
</dbReference>
<evidence type="ECO:0000256" key="3">
    <source>
        <dbReference type="ARBA" id="ARBA00022801"/>
    </source>
</evidence>
<evidence type="ECO:0000256" key="2">
    <source>
        <dbReference type="ARBA" id="ARBA00012744"/>
    </source>
</evidence>
<dbReference type="Pfam" id="PF00232">
    <property type="entry name" value="Glyco_hydro_1"/>
    <property type="match status" value="1"/>
</dbReference>
<dbReference type="Proteomes" id="UP000054976">
    <property type="component" value="Unassembled WGS sequence"/>
</dbReference>